<gene>
    <name evidence="1" type="ORF">EP47_12655</name>
</gene>
<keyword evidence="2" id="KW-1185">Reference proteome</keyword>
<sequence length="104" mass="12212">MDKDNLLIGVLIKETTKFSFGEVCKKYNIPEELFSEMVEQGLFPDQPTDPKKIALDQKDLHRLESAYRLHRDLGINLPGITLVLDLLDEMERMRRELEILKKHF</sequence>
<dbReference type="EMBL" id="JNCF01000083">
    <property type="protein sequence ID" value="KGP62298.1"/>
    <property type="molecule type" value="Genomic_DNA"/>
</dbReference>
<dbReference type="STRING" id="1498499.EP47_12655"/>
<reference evidence="1 2" key="1">
    <citation type="submission" date="2014-05" db="EMBL/GenBank/DDBJ databases">
        <authorList>
            <person name="Rizzardi K."/>
            <person name="Winiecka-Krusnell J."/>
            <person name="Ramliden M."/>
            <person name="Alm E."/>
            <person name="Andersson S."/>
            <person name="Byfors S."/>
        </authorList>
    </citation>
    <scope>NUCLEOTIDE SEQUENCE [LARGE SCALE GENOMIC DNA]</scope>
    <source>
        <strain evidence="1 2">LEGN</strain>
    </source>
</reference>
<dbReference type="AlphaFoldDB" id="A0A0A2T4E9"/>
<proteinExistence type="predicted"/>
<dbReference type="RefSeq" id="WP_035891333.1">
    <property type="nucleotide sequence ID" value="NZ_JNCF01000083.1"/>
</dbReference>
<comment type="caution">
    <text evidence="1">The sequence shown here is derived from an EMBL/GenBank/DDBJ whole genome shotgun (WGS) entry which is preliminary data.</text>
</comment>
<organism evidence="1 2">
    <name type="scientific">Legionella norrlandica</name>
    <dbReference type="NCBI Taxonomy" id="1498499"/>
    <lineage>
        <taxon>Bacteria</taxon>
        <taxon>Pseudomonadati</taxon>
        <taxon>Pseudomonadota</taxon>
        <taxon>Gammaproteobacteria</taxon>
        <taxon>Legionellales</taxon>
        <taxon>Legionellaceae</taxon>
        <taxon>Legionella</taxon>
    </lineage>
</organism>
<accession>A0A0A2T4E9</accession>
<name>A0A0A2T4E9_9GAMM</name>
<dbReference type="Proteomes" id="UP000054422">
    <property type="component" value="Unassembled WGS sequence"/>
</dbReference>
<evidence type="ECO:0000313" key="2">
    <source>
        <dbReference type="Proteomes" id="UP000054422"/>
    </source>
</evidence>
<dbReference type="OrthoDB" id="5643278at2"/>
<dbReference type="Gene3D" id="1.10.1660.10">
    <property type="match status" value="1"/>
</dbReference>
<evidence type="ECO:0000313" key="1">
    <source>
        <dbReference type="EMBL" id="KGP62298.1"/>
    </source>
</evidence>
<dbReference type="Pfam" id="PF13591">
    <property type="entry name" value="MerR_2"/>
    <property type="match status" value="1"/>
</dbReference>
<protein>
    <submittedName>
        <fullName evidence="1">Molecular chaperone</fullName>
    </submittedName>
</protein>